<accession>A0A9N9JZL8</accession>
<comment type="caution">
    <text evidence="1">The sequence shown here is derived from an EMBL/GenBank/DDBJ whole genome shotgun (WGS) entry which is preliminary data.</text>
</comment>
<evidence type="ECO:0000313" key="2">
    <source>
        <dbReference type="Proteomes" id="UP000789396"/>
    </source>
</evidence>
<sequence length="42" mass="4971">LQLQYPGIAFLLCFTYQYNLAIEEIFKESAEFKLAMKQLIKI</sequence>
<organism evidence="1 2">
    <name type="scientific">Racocetra fulgida</name>
    <dbReference type="NCBI Taxonomy" id="60492"/>
    <lineage>
        <taxon>Eukaryota</taxon>
        <taxon>Fungi</taxon>
        <taxon>Fungi incertae sedis</taxon>
        <taxon>Mucoromycota</taxon>
        <taxon>Glomeromycotina</taxon>
        <taxon>Glomeromycetes</taxon>
        <taxon>Diversisporales</taxon>
        <taxon>Gigasporaceae</taxon>
        <taxon>Racocetra</taxon>
    </lineage>
</organism>
<dbReference type="Proteomes" id="UP000789396">
    <property type="component" value="Unassembled WGS sequence"/>
</dbReference>
<feature type="non-terminal residue" evidence="1">
    <location>
        <position position="1"/>
    </location>
</feature>
<dbReference type="EMBL" id="CAJVPZ010072864">
    <property type="protein sequence ID" value="CAG8801803.1"/>
    <property type="molecule type" value="Genomic_DNA"/>
</dbReference>
<evidence type="ECO:0000313" key="1">
    <source>
        <dbReference type="EMBL" id="CAG8801803.1"/>
    </source>
</evidence>
<reference evidence="1" key="1">
    <citation type="submission" date="2021-06" db="EMBL/GenBank/DDBJ databases">
        <authorList>
            <person name="Kallberg Y."/>
            <person name="Tangrot J."/>
            <person name="Rosling A."/>
        </authorList>
    </citation>
    <scope>NUCLEOTIDE SEQUENCE</scope>
    <source>
        <strain evidence="1">IN212</strain>
    </source>
</reference>
<dbReference type="AlphaFoldDB" id="A0A9N9JZL8"/>
<gene>
    <name evidence="1" type="ORF">RFULGI_LOCUS17811</name>
</gene>
<proteinExistence type="predicted"/>
<keyword evidence="2" id="KW-1185">Reference proteome</keyword>
<protein>
    <submittedName>
        <fullName evidence="1">12436_t:CDS:1</fullName>
    </submittedName>
</protein>
<feature type="non-terminal residue" evidence="1">
    <location>
        <position position="42"/>
    </location>
</feature>
<name>A0A9N9JZL8_9GLOM</name>